<accession>A0A2K1ICD7</accession>
<reference evidence="14 16" key="2">
    <citation type="journal article" date="2018" name="Plant J.">
        <title>The Physcomitrella patens chromosome-scale assembly reveals moss genome structure and evolution.</title>
        <authorList>
            <person name="Lang D."/>
            <person name="Ullrich K.K."/>
            <person name="Murat F."/>
            <person name="Fuchs J."/>
            <person name="Jenkins J."/>
            <person name="Haas F.B."/>
            <person name="Piednoel M."/>
            <person name="Gundlach H."/>
            <person name="Van Bel M."/>
            <person name="Meyberg R."/>
            <person name="Vives C."/>
            <person name="Morata J."/>
            <person name="Symeonidi A."/>
            <person name="Hiss M."/>
            <person name="Muchero W."/>
            <person name="Kamisugi Y."/>
            <person name="Saleh O."/>
            <person name="Blanc G."/>
            <person name="Decker E.L."/>
            <person name="van Gessel N."/>
            <person name="Grimwood J."/>
            <person name="Hayes R.D."/>
            <person name="Graham S.W."/>
            <person name="Gunter L.E."/>
            <person name="McDaniel S.F."/>
            <person name="Hoernstein S.N.W."/>
            <person name="Larsson A."/>
            <person name="Li F.W."/>
            <person name="Perroud P.F."/>
            <person name="Phillips J."/>
            <person name="Ranjan P."/>
            <person name="Rokshar D.S."/>
            <person name="Rothfels C.J."/>
            <person name="Schneider L."/>
            <person name="Shu S."/>
            <person name="Stevenson D.W."/>
            <person name="Thummler F."/>
            <person name="Tillich M."/>
            <person name="Villarreal Aguilar J.C."/>
            <person name="Widiez T."/>
            <person name="Wong G.K."/>
            <person name="Wymore A."/>
            <person name="Zhang Y."/>
            <person name="Zimmer A.D."/>
            <person name="Quatrano R.S."/>
            <person name="Mayer K.F.X."/>
            <person name="Goodstein D."/>
            <person name="Casacuberta J.M."/>
            <person name="Vandepoele K."/>
            <person name="Reski R."/>
            <person name="Cuming A.C."/>
            <person name="Tuskan G.A."/>
            <person name="Maumus F."/>
            <person name="Salse J."/>
            <person name="Schmutz J."/>
            <person name="Rensing S.A."/>
        </authorList>
    </citation>
    <scope>NUCLEOTIDE SEQUENCE [LARGE SCALE GENOMIC DNA]</scope>
    <source>
        <strain evidence="15 16">cv. Gransden 2004</strain>
    </source>
</reference>
<proteinExistence type="inferred from homology"/>
<feature type="domain" description="Glycoside hydrolase family 31 N-terminal" evidence="12">
    <location>
        <begin position="116"/>
        <end position="244"/>
    </location>
</feature>
<comment type="similarity">
    <text evidence="2 9">Belongs to the glycosyl hydrolase 31 family.</text>
</comment>
<dbReference type="InterPro" id="IPR048395">
    <property type="entry name" value="Glyco_hydro_31_C"/>
</dbReference>
<dbReference type="CDD" id="cd14752">
    <property type="entry name" value="GH31_N"/>
    <property type="match status" value="1"/>
</dbReference>
<dbReference type="OrthoDB" id="5839090at2759"/>
<evidence type="ECO:0000256" key="4">
    <source>
        <dbReference type="ARBA" id="ARBA00022729"/>
    </source>
</evidence>
<dbReference type="Pfam" id="PF01055">
    <property type="entry name" value="Glyco_hydro_31_2nd"/>
    <property type="match status" value="1"/>
</dbReference>
<dbReference type="Gene3D" id="3.20.20.80">
    <property type="entry name" value="Glycosidases"/>
    <property type="match status" value="1"/>
</dbReference>
<dbReference type="InterPro" id="IPR000322">
    <property type="entry name" value="Glyco_hydro_31_TIM"/>
</dbReference>
<evidence type="ECO:0000259" key="11">
    <source>
        <dbReference type="Pfam" id="PF01055"/>
    </source>
</evidence>
<evidence type="ECO:0000313" key="15">
    <source>
        <dbReference type="EnsemblPlants" id="Pp3c26_9330V3.1"/>
    </source>
</evidence>
<dbReference type="SUPFAM" id="SSF74650">
    <property type="entry name" value="Galactose mutarotase-like"/>
    <property type="match status" value="1"/>
</dbReference>
<dbReference type="SUPFAM" id="SSF51011">
    <property type="entry name" value="Glycosyl hydrolase domain"/>
    <property type="match status" value="1"/>
</dbReference>
<dbReference type="RefSeq" id="XP_024366834.1">
    <property type="nucleotide sequence ID" value="XM_024511066.2"/>
</dbReference>
<dbReference type="PANTHER" id="PTHR22762">
    <property type="entry name" value="ALPHA-GLUCOSIDASE"/>
    <property type="match status" value="1"/>
</dbReference>
<evidence type="ECO:0000256" key="1">
    <source>
        <dbReference type="ARBA" id="ARBA00001657"/>
    </source>
</evidence>
<dbReference type="GeneID" id="112278054"/>
<keyword evidence="16" id="KW-1185">Reference proteome</keyword>
<dbReference type="GO" id="GO:0004553">
    <property type="term" value="F:hydrolase activity, hydrolyzing O-glycosyl compounds"/>
    <property type="evidence" value="ECO:0000318"/>
    <property type="project" value="GO_Central"/>
</dbReference>
<dbReference type="PROSITE" id="PS00129">
    <property type="entry name" value="GLYCOSYL_HYDROL_F31_1"/>
    <property type="match status" value="1"/>
</dbReference>
<keyword evidence="6" id="KW-0325">Glycoprotein</keyword>
<evidence type="ECO:0000256" key="10">
    <source>
        <dbReference type="SAM" id="SignalP"/>
    </source>
</evidence>
<feature type="chain" id="PRO_5043157892" description="alpha-glucosidase" evidence="10">
    <location>
        <begin position="24"/>
        <end position="915"/>
    </location>
</feature>
<keyword evidence="5 9" id="KW-0378">Hydrolase</keyword>
<dbReference type="Gene3D" id="2.60.40.1180">
    <property type="entry name" value="Golgi alpha-mannosidase II"/>
    <property type="match status" value="2"/>
</dbReference>
<dbReference type="EnsemblPlants" id="Pp3c26_9330V3.2">
    <property type="protein sequence ID" value="Pp3c26_9330V3.2"/>
    <property type="gene ID" value="Pp3c26_9330"/>
</dbReference>
<dbReference type="FunFam" id="2.60.40.1180:FF:000044">
    <property type="entry name" value="Alpha-glucosidase 1"/>
    <property type="match status" value="1"/>
</dbReference>
<dbReference type="Proteomes" id="UP000006727">
    <property type="component" value="Chromosome 26"/>
</dbReference>
<dbReference type="OMA" id="LDIDYMI"/>
<protein>
    <recommendedName>
        <fullName evidence="3">alpha-glucosidase</fullName>
        <ecNumber evidence="3">3.2.1.20</ecNumber>
    </recommendedName>
    <alternativeName>
        <fullName evidence="8">Maltase</fullName>
    </alternativeName>
</protein>
<feature type="signal peptide" evidence="10">
    <location>
        <begin position="1"/>
        <end position="23"/>
    </location>
</feature>
<dbReference type="Gene3D" id="2.60.40.1760">
    <property type="entry name" value="glycosyl hydrolase (family 31)"/>
    <property type="match status" value="1"/>
</dbReference>
<dbReference type="EMBL" id="ABEU02000026">
    <property type="protein sequence ID" value="PNR26945.1"/>
    <property type="molecule type" value="Genomic_DNA"/>
</dbReference>
<comment type="catalytic activity">
    <reaction evidence="1">
        <text>Hydrolysis of terminal, non-reducing (1-&gt;4)-linked alpha-D-glucose residues with release of alpha-D-glucose.</text>
        <dbReference type="EC" id="3.2.1.20"/>
    </reaction>
</comment>
<gene>
    <name evidence="15" type="primary">LOC112278054</name>
    <name evidence="14" type="ORF">PHYPA_030426</name>
</gene>
<dbReference type="PaxDb" id="3218-PP1S6_50V6.1"/>
<reference evidence="14 16" key="1">
    <citation type="journal article" date="2008" name="Science">
        <title>The Physcomitrella genome reveals evolutionary insights into the conquest of land by plants.</title>
        <authorList>
            <person name="Rensing S."/>
            <person name="Lang D."/>
            <person name="Zimmer A."/>
            <person name="Terry A."/>
            <person name="Salamov A."/>
            <person name="Shapiro H."/>
            <person name="Nishiyama T."/>
            <person name="Perroud P.-F."/>
            <person name="Lindquist E."/>
            <person name="Kamisugi Y."/>
            <person name="Tanahashi T."/>
            <person name="Sakakibara K."/>
            <person name="Fujita T."/>
            <person name="Oishi K."/>
            <person name="Shin-I T."/>
            <person name="Kuroki Y."/>
            <person name="Toyoda A."/>
            <person name="Suzuki Y."/>
            <person name="Hashimoto A."/>
            <person name="Yamaguchi K."/>
            <person name="Sugano A."/>
            <person name="Kohara Y."/>
            <person name="Fujiyama A."/>
            <person name="Anterola A."/>
            <person name="Aoki S."/>
            <person name="Ashton N."/>
            <person name="Barbazuk W.B."/>
            <person name="Barker E."/>
            <person name="Bennetzen J."/>
            <person name="Bezanilla M."/>
            <person name="Blankenship R."/>
            <person name="Cho S.H."/>
            <person name="Dutcher S."/>
            <person name="Estelle M."/>
            <person name="Fawcett J.A."/>
            <person name="Gundlach H."/>
            <person name="Hanada K."/>
            <person name="Heyl A."/>
            <person name="Hicks K.A."/>
            <person name="Hugh J."/>
            <person name="Lohr M."/>
            <person name="Mayer K."/>
            <person name="Melkozernov A."/>
            <person name="Murata T."/>
            <person name="Nelson D."/>
            <person name="Pils B."/>
            <person name="Prigge M."/>
            <person name="Reiss B."/>
            <person name="Renner T."/>
            <person name="Rombauts S."/>
            <person name="Rushton P."/>
            <person name="Sanderfoot A."/>
            <person name="Schween G."/>
            <person name="Shiu S.-H."/>
            <person name="Stueber K."/>
            <person name="Theodoulou F.L."/>
            <person name="Tu H."/>
            <person name="Van de Peer Y."/>
            <person name="Verrier P.J."/>
            <person name="Waters E."/>
            <person name="Wood A."/>
            <person name="Yang L."/>
            <person name="Cove D."/>
            <person name="Cuming A."/>
            <person name="Hasebe M."/>
            <person name="Lucas S."/>
            <person name="Mishler D.B."/>
            <person name="Reski R."/>
            <person name="Grigoriev I."/>
            <person name="Quatrano R.S."/>
            <person name="Boore J.L."/>
        </authorList>
    </citation>
    <scope>NUCLEOTIDE SEQUENCE [LARGE SCALE GENOMIC DNA]</scope>
    <source>
        <strain evidence="15 16">cv. Gransden 2004</strain>
    </source>
</reference>
<dbReference type="CDD" id="cd06602">
    <property type="entry name" value="GH31_MGAM_SI_GAA"/>
    <property type="match status" value="1"/>
</dbReference>
<name>A0A2K1ICD7_PHYPA</name>
<sequence>MGRQGSMALLAFTLFGLLSSVKADSIGYGYNLVGLDDLNNGGGVVGYLELVKATETYGADVKNLKLVARYRGSDRLQVHISDADSKRYEVPQELLPRDPVDSFKANRKLFGRLKVEKSGVISSKKNQLEFHYVAEPFGFAVVRRSNGEVLWNTSAPGSGLFNNIIFKDQYLEISSQLPYKSALYGLGESSRPDGLRLSHNRQYTMWATDIGSWNIDIDLYGVFPFLVDVREGGLTHGVAIMNSNGMDIVYNDTSITFKIIGGVFDFYFFSGPAPIAVVDQYTQLVGRPAAMPYWVLGFHQSRYGYNNVEQLDYVMKKYAEVNLPVESMWSDIDHMDHYKDFTLDPVNYPVDKLLPFVQNLHKNHQKFIMILDPGIKIDTNYSTYVRGDKLDIFMRNGTSHRYVAQVWPGATNIPDFLHPKSQEFWSTEVAEFHKVIPFDGLWLDMNEPANFCGGPTCYFPPGIQTCPQIDECCMICDNTNLNRWDDPPYHINSLGIHRPLYAHTMAMNCEHFNGIRAYDTHNVYGMSEGLATYRALKELTGKRPFVLARSMFLGSGSYAAHWTGDNGATWGDLQYSVVSIINLGLFGVPMVGADICGFNFQTNEELCIRWTQVGAFYPFSRDHSDIHAGPQEFYLWESVTETARSVFSWRYRLLPFLYTLMFGAHKTGAPIFRPLFFAVPEDSRTWDIADQFTLGTDLLVSPVLQQGQVTVNAYFPQGVWYNLFNPSQVVRANNSFHTLDAPLDTINAHVRSGSILPLQDLAPTTTQARKTPYTLLIAMDPESDSFNAPSAICDRRSKATGELFIDDDDTISMQVKDGAGSLVTFEATRKDGVYVLKADVEEGAYAVKQGLMLQTVSVLGVRTAPNSVKVNGKYEAVNVTFDNKASYLTLTDLNLPIGKDFEVSWDCSGSDAFTS</sequence>
<evidence type="ECO:0000259" key="13">
    <source>
        <dbReference type="Pfam" id="PF21365"/>
    </source>
</evidence>
<dbReference type="KEGG" id="ppp:112278054"/>
<feature type="domain" description="Glycosyl hydrolase family 31 C-terminal" evidence="13">
    <location>
        <begin position="668"/>
        <end position="756"/>
    </location>
</feature>
<dbReference type="GO" id="GO:0030246">
    <property type="term" value="F:carbohydrate binding"/>
    <property type="evidence" value="ECO:0007669"/>
    <property type="project" value="InterPro"/>
</dbReference>
<evidence type="ECO:0000259" key="12">
    <source>
        <dbReference type="Pfam" id="PF13802"/>
    </source>
</evidence>
<dbReference type="InterPro" id="IPR025887">
    <property type="entry name" value="Glyco_hydro_31_N_dom"/>
</dbReference>
<reference evidence="15" key="3">
    <citation type="submission" date="2020-12" db="UniProtKB">
        <authorList>
            <consortium name="EnsemblPlants"/>
        </authorList>
    </citation>
    <scope>IDENTIFICATION</scope>
</reference>
<evidence type="ECO:0000313" key="16">
    <source>
        <dbReference type="Proteomes" id="UP000006727"/>
    </source>
</evidence>
<dbReference type="InterPro" id="IPR011013">
    <property type="entry name" value="Gal_mutarotase_sf_dom"/>
</dbReference>
<dbReference type="Gramene" id="Pp3c26_9330V3.1">
    <property type="protein sequence ID" value="Pp3c26_9330V3.1"/>
    <property type="gene ID" value="Pp3c26_9330"/>
</dbReference>
<evidence type="ECO:0000256" key="3">
    <source>
        <dbReference type="ARBA" id="ARBA00012741"/>
    </source>
</evidence>
<dbReference type="PROSITE" id="PS00707">
    <property type="entry name" value="GLYCOSYL_HYDROL_F31_2"/>
    <property type="match status" value="1"/>
</dbReference>
<evidence type="ECO:0000256" key="5">
    <source>
        <dbReference type="ARBA" id="ARBA00022801"/>
    </source>
</evidence>
<keyword evidence="7 9" id="KW-0326">Glycosidase</keyword>
<dbReference type="Pfam" id="PF21365">
    <property type="entry name" value="Glyco_hydro_31_3rd"/>
    <property type="match status" value="1"/>
</dbReference>
<dbReference type="InterPro" id="IPR030459">
    <property type="entry name" value="Glyco_hydro_31_CS"/>
</dbReference>
<dbReference type="Gramene" id="Pp3c26_9330V3.2">
    <property type="protein sequence ID" value="Pp3c26_9330V3.2"/>
    <property type="gene ID" value="Pp3c26_9330"/>
</dbReference>
<dbReference type="PANTHER" id="PTHR22762:SF133">
    <property type="entry name" value="P-TYPE DOMAIN-CONTAINING PROTEIN"/>
    <property type="match status" value="1"/>
</dbReference>
<evidence type="ECO:0000313" key="14">
    <source>
        <dbReference type="EMBL" id="PNR26945.1"/>
    </source>
</evidence>
<dbReference type="GO" id="GO:0090599">
    <property type="term" value="F:alpha-glucosidase activity"/>
    <property type="evidence" value="ECO:0007669"/>
    <property type="project" value="UniProtKB-ARBA"/>
</dbReference>
<dbReference type="InterPro" id="IPR030458">
    <property type="entry name" value="Glyco_hydro_31_AS"/>
</dbReference>
<dbReference type="GO" id="GO:0005975">
    <property type="term" value="P:carbohydrate metabolic process"/>
    <property type="evidence" value="ECO:0007669"/>
    <property type="project" value="InterPro"/>
</dbReference>
<dbReference type="AlphaFoldDB" id="A0A2K1ICD7"/>
<dbReference type="InterPro" id="IPR017853">
    <property type="entry name" value="GH"/>
</dbReference>
<dbReference type="SUPFAM" id="SSF51445">
    <property type="entry name" value="(Trans)glycosidases"/>
    <property type="match status" value="1"/>
</dbReference>
<evidence type="ECO:0000256" key="2">
    <source>
        <dbReference type="ARBA" id="ARBA00007806"/>
    </source>
</evidence>
<dbReference type="InterPro" id="IPR013780">
    <property type="entry name" value="Glyco_hydro_b"/>
</dbReference>
<evidence type="ECO:0000256" key="6">
    <source>
        <dbReference type="ARBA" id="ARBA00023180"/>
    </source>
</evidence>
<dbReference type="EnsemblPlants" id="Pp3c26_9330V3.1">
    <property type="protein sequence ID" value="Pp3c26_9330V3.1"/>
    <property type="gene ID" value="Pp3c26_9330"/>
</dbReference>
<dbReference type="STRING" id="3218.A0A2K1ICD7"/>
<dbReference type="EC" id="3.2.1.20" evidence="3"/>
<keyword evidence="4 10" id="KW-0732">Signal</keyword>
<dbReference type="Pfam" id="PF13802">
    <property type="entry name" value="Gal_mutarotas_2"/>
    <property type="match status" value="1"/>
</dbReference>
<evidence type="ECO:0000256" key="8">
    <source>
        <dbReference type="ARBA" id="ARBA00041343"/>
    </source>
</evidence>
<feature type="domain" description="Glycoside hydrolase family 31 TIM barrel" evidence="11">
    <location>
        <begin position="288"/>
        <end position="660"/>
    </location>
</feature>
<evidence type="ECO:0000256" key="9">
    <source>
        <dbReference type="RuleBase" id="RU361185"/>
    </source>
</evidence>
<organism evidence="14">
    <name type="scientific">Physcomitrium patens</name>
    <name type="common">Spreading-leaved earth moss</name>
    <name type="synonym">Physcomitrella patens</name>
    <dbReference type="NCBI Taxonomy" id="3218"/>
    <lineage>
        <taxon>Eukaryota</taxon>
        <taxon>Viridiplantae</taxon>
        <taxon>Streptophyta</taxon>
        <taxon>Embryophyta</taxon>
        <taxon>Bryophyta</taxon>
        <taxon>Bryophytina</taxon>
        <taxon>Bryopsida</taxon>
        <taxon>Funariidae</taxon>
        <taxon>Funariales</taxon>
        <taxon>Funariaceae</taxon>
        <taxon>Physcomitrium</taxon>
    </lineage>
</organism>
<evidence type="ECO:0000256" key="7">
    <source>
        <dbReference type="ARBA" id="ARBA00023295"/>
    </source>
</evidence>